<dbReference type="EMBL" id="JANIBC010000001">
    <property type="protein sequence ID" value="MCQ8183810.1"/>
    <property type="molecule type" value="Genomic_DNA"/>
</dbReference>
<proteinExistence type="inferred from homology"/>
<dbReference type="InterPro" id="IPR001597">
    <property type="entry name" value="ArAA_b-elim_lyase/Thr_aldolase"/>
</dbReference>
<feature type="domain" description="Aromatic amino acid beta-eliminating lyase/threonine aldolase" evidence="5">
    <location>
        <begin position="3"/>
        <end position="291"/>
    </location>
</feature>
<comment type="similarity">
    <text evidence="2">Belongs to the threonine aldolase family.</text>
</comment>
<comment type="cofactor">
    <cofactor evidence="1">
        <name>pyridoxal 5'-phosphate</name>
        <dbReference type="ChEBI" id="CHEBI:597326"/>
    </cofactor>
</comment>
<evidence type="ECO:0000313" key="6">
    <source>
        <dbReference type="EMBL" id="MCQ8183810.1"/>
    </source>
</evidence>
<organism evidence="6 7">
    <name type="scientific">Parvularcula maris</name>
    <dbReference type="NCBI Taxonomy" id="2965077"/>
    <lineage>
        <taxon>Bacteria</taxon>
        <taxon>Pseudomonadati</taxon>
        <taxon>Pseudomonadota</taxon>
        <taxon>Alphaproteobacteria</taxon>
        <taxon>Parvularculales</taxon>
        <taxon>Parvularculaceae</taxon>
        <taxon>Parvularcula</taxon>
    </lineage>
</organism>
<evidence type="ECO:0000256" key="4">
    <source>
        <dbReference type="ARBA" id="ARBA00022898"/>
    </source>
</evidence>
<dbReference type="InterPro" id="IPR015424">
    <property type="entry name" value="PyrdxlP-dep_Trfase"/>
</dbReference>
<reference evidence="6" key="1">
    <citation type="submission" date="2022-07" db="EMBL/GenBank/DDBJ databases">
        <title>Parvularcula maris sp. nov., an algicidal bacterium isolated from seawater.</title>
        <authorList>
            <person name="Li F."/>
        </authorList>
    </citation>
    <scope>NUCLEOTIDE SEQUENCE</scope>
    <source>
        <strain evidence="6">BGMRC 0090</strain>
    </source>
</reference>
<dbReference type="InterPro" id="IPR015421">
    <property type="entry name" value="PyrdxlP-dep_Trfase_major"/>
</dbReference>
<name>A0A9X2RG77_9PROT</name>
<dbReference type="InterPro" id="IPR015422">
    <property type="entry name" value="PyrdxlP-dep_Trfase_small"/>
</dbReference>
<accession>A0A9X2RG77</accession>
<keyword evidence="7" id="KW-1185">Reference proteome</keyword>
<sequence length="344" mass="37515">MLFTSDNWGGVHPKVWDAIRSAGEGFAPAYGHDSLTQDVHKRFEELFEHEVALAFVPTGSAANGIALSLLTPSYGGVVCHEHAHVLIDECGAPEFYTGGAKVIPAAGSFGKLTTSGIEAAMAPYDPPMTHRVKPSVLSLTQATEWGTVYTPEEIVQLTEKARSYDMAAHMDGARFAGAVNASGATPAELTWKAGIDIVCMGATKNGCLQAEAVVVFDTSRAEELAYRCKRAGLGTSKQRFFSAQWLAYFEDDLWLKLASTAHERCTELRTVLEGQGGIEILCEPQINELFVTMPDETAEKLRSAGAQFYDWVQPNDQYAGKARRFVTSWETTAEQIELLSCEFD</sequence>
<dbReference type="PANTHER" id="PTHR48097:SF5">
    <property type="entry name" value="LOW SPECIFICITY L-THREONINE ALDOLASE"/>
    <property type="match status" value="1"/>
</dbReference>
<comment type="caution">
    <text evidence="6">The sequence shown here is derived from an EMBL/GenBank/DDBJ whole genome shotgun (WGS) entry which is preliminary data.</text>
</comment>
<dbReference type="GO" id="GO:0016829">
    <property type="term" value="F:lyase activity"/>
    <property type="evidence" value="ECO:0007669"/>
    <property type="project" value="InterPro"/>
</dbReference>
<gene>
    <name evidence="6" type="ORF">NOG11_00255</name>
</gene>
<dbReference type="AlphaFoldDB" id="A0A9X2RG77"/>
<protein>
    <submittedName>
        <fullName evidence="6">Low specificity L-threonine aldolase</fullName>
    </submittedName>
</protein>
<dbReference type="Pfam" id="PF01212">
    <property type="entry name" value="Beta_elim_lyase"/>
    <property type="match status" value="1"/>
</dbReference>
<evidence type="ECO:0000256" key="1">
    <source>
        <dbReference type="ARBA" id="ARBA00001933"/>
    </source>
</evidence>
<dbReference type="Gene3D" id="3.40.640.10">
    <property type="entry name" value="Type I PLP-dependent aspartate aminotransferase-like (Major domain)"/>
    <property type="match status" value="1"/>
</dbReference>
<dbReference type="RefSeq" id="WP_256617613.1">
    <property type="nucleotide sequence ID" value="NZ_JANIBC010000001.1"/>
</dbReference>
<evidence type="ECO:0000313" key="7">
    <source>
        <dbReference type="Proteomes" id="UP001142610"/>
    </source>
</evidence>
<evidence type="ECO:0000259" key="5">
    <source>
        <dbReference type="Pfam" id="PF01212"/>
    </source>
</evidence>
<dbReference type="SUPFAM" id="SSF53383">
    <property type="entry name" value="PLP-dependent transferases"/>
    <property type="match status" value="1"/>
</dbReference>
<dbReference type="GO" id="GO:0006520">
    <property type="term" value="P:amino acid metabolic process"/>
    <property type="evidence" value="ECO:0007669"/>
    <property type="project" value="InterPro"/>
</dbReference>
<dbReference type="Gene3D" id="3.90.1150.10">
    <property type="entry name" value="Aspartate Aminotransferase, domain 1"/>
    <property type="match status" value="1"/>
</dbReference>
<evidence type="ECO:0000256" key="2">
    <source>
        <dbReference type="ARBA" id="ARBA00006966"/>
    </source>
</evidence>
<evidence type="ECO:0000256" key="3">
    <source>
        <dbReference type="ARBA" id="ARBA00011881"/>
    </source>
</evidence>
<keyword evidence="4" id="KW-0663">Pyridoxal phosphate</keyword>
<dbReference type="Proteomes" id="UP001142610">
    <property type="component" value="Unassembled WGS sequence"/>
</dbReference>
<comment type="subunit">
    <text evidence="3">Homotetramer.</text>
</comment>
<dbReference type="PANTHER" id="PTHR48097">
    <property type="entry name" value="L-THREONINE ALDOLASE-RELATED"/>
    <property type="match status" value="1"/>
</dbReference>